<evidence type="ECO:0000313" key="5">
    <source>
        <dbReference type="Proteomes" id="UP000280599"/>
    </source>
</evidence>
<comment type="cofactor">
    <cofactor evidence="1">
        <name>pantetheine 4'-phosphate</name>
        <dbReference type="ChEBI" id="CHEBI:47942"/>
    </cofactor>
</comment>
<dbReference type="GO" id="GO:0031177">
    <property type="term" value="F:phosphopantetheine binding"/>
    <property type="evidence" value="ECO:0007669"/>
    <property type="project" value="TreeGrafter"/>
</dbReference>
<evidence type="ECO:0000259" key="3">
    <source>
        <dbReference type="Pfam" id="PF00501"/>
    </source>
</evidence>
<dbReference type="PRINTS" id="PR00154">
    <property type="entry name" value="AMPBINDING"/>
</dbReference>
<dbReference type="InterPro" id="IPR020845">
    <property type="entry name" value="AMP-binding_CS"/>
</dbReference>
<sequence>MADALDSYSTENPVNQTSPDNLAYVIYTSGSTGKPKGTLLAHHNLMRLFAATDEWFAFNEKDVWTLFHSFAFDFSVWEIFGALLHGGRLVIVPREVTRSPEDFHVLLVEQRVTVLNQTPSAFKQLMRVACDSPVAMSLEKVIFGGEALDVASLKPWFDRFGDQAAQLINMYGITETTVHVTYRPITEADTRNPASPIGEAIPDLSWYVLDADFNPVAQGCSGELHIGHAGLARGYHNRAALTA</sequence>
<dbReference type="GO" id="GO:0044550">
    <property type="term" value="P:secondary metabolite biosynthetic process"/>
    <property type="evidence" value="ECO:0007669"/>
    <property type="project" value="TreeGrafter"/>
</dbReference>
<comment type="caution">
    <text evidence="4">The sequence shown here is derived from an EMBL/GenBank/DDBJ whole genome shotgun (WGS) entry which is preliminary data.</text>
</comment>
<proteinExistence type="predicted"/>
<feature type="domain" description="AMP-dependent synthetase/ligase" evidence="3">
    <location>
        <begin position="11"/>
        <end position="236"/>
    </location>
</feature>
<dbReference type="PANTHER" id="PTHR45527">
    <property type="entry name" value="NONRIBOSOMAL PEPTIDE SYNTHETASE"/>
    <property type="match status" value="1"/>
</dbReference>
<evidence type="ECO:0000256" key="1">
    <source>
        <dbReference type="ARBA" id="ARBA00001957"/>
    </source>
</evidence>
<dbReference type="GO" id="GO:0043041">
    <property type="term" value="P:amino acid activation for nonribosomal peptide biosynthetic process"/>
    <property type="evidence" value="ECO:0007669"/>
    <property type="project" value="TreeGrafter"/>
</dbReference>
<dbReference type="GO" id="GO:0005829">
    <property type="term" value="C:cytosol"/>
    <property type="evidence" value="ECO:0007669"/>
    <property type="project" value="TreeGrafter"/>
</dbReference>
<dbReference type="InterPro" id="IPR000873">
    <property type="entry name" value="AMP-dep_synth/lig_dom"/>
</dbReference>
<feature type="non-terminal residue" evidence="4">
    <location>
        <position position="243"/>
    </location>
</feature>
<dbReference type="FunFam" id="3.40.50.980:FF:000002">
    <property type="entry name" value="Enterobactin synthetase component F"/>
    <property type="match status" value="1"/>
</dbReference>
<evidence type="ECO:0000256" key="2">
    <source>
        <dbReference type="ARBA" id="ARBA00022450"/>
    </source>
</evidence>
<dbReference type="InterPro" id="IPR042099">
    <property type="entry name" value="ANL_N_sf"/>
</dbReference>
<keyword evidence="2" id="KW-0596">Phosphopantetheine</keyword>
<dbReference type="Proteomes" id="UP000280599">
    <property type="component" value="Unassembled WGS sequence"/>
</dbReference>
<name>A0A3M3V9U3_PSESG</name>
<protein>
    <submittedName>
        <fullName evidence="4">Pyoverdine sidechain peptide synthetase II, D-Asp-L-Thr component</fullName>
    </submittedName>
</protein>
<dbReference type="AlphaFoldDB" id="A0A3M3V9U3"/>
<dbReference type="InterPro" id="IPR020459">
    <property type="entry name" value="AMP-binding"/>
</dbReference>
<accession>A0A3M3V9U3</accession>
<gene>
    <name evidence="4" type="ORF">ALQ41_05042</name>
</gene>
<dbReference type="PANTHER" id="PTHR45527:SF14">
    <property type="entry name" value="PLIPASTATIN SYNTHASE SUBUNIT B"/>
    <property type="match status" value="1"/>
</dbReference>
<dbReference type="EMBL" id="RBPT01000335">
    <property type="protein sequence ID" value="RMO42132.1"/>
    <property type="molecule type" value="Genomic_DNA"/>
</dbReference>
<dbReference type="SUPFAM" id="SSF56801">
    <property type="entry name" value="Acetyl-CoA synthetase-like"/>
    <property type="match status" value="1"/>
</dbReference>
<dbReference type="PROSITE" id="PS00455">
    <property type="entry name" value="AMP_BINDING"/>
    <property type="match status" value="1"/>
</dbReference>
<reference evidence="4 5" key="1">
    <citation type="submission" date="2018-08" db="EMBL/GenBank/DDBJ databases">
        <title>Recombination of ecologically and evolutionarily significant loci maintains genetic cohesion in the Pseudomonas syringae species complex.</title>
        <authorList>
            <person name="Dillon M."/>
            <person name="Thakur S."/>
            <person name="Almeida R.N.D."/>
            <person name="Weir B.S."/>
            <person name="Guttman D.S."/>
        </authorList>
    </citation>
    <scope>NUCLEOTIDE SEQUENCE [LARGE SCALE GENOMIC DNA]</scope>
    <source>
        <strain evidence="4 5">ICMP 867</strain>
    </source>
</reference>
<dbReference type="Pfam" id="PF00501">
    <property type="entry name" value="AMP-binding"/>
    <property type="match status" value="1"/>
</dbReference>
<dbReference type="Gene3D" id="3.40.50.12780">
    <property type="entry name" value="N-terminal domain of ligase-like"/>
    <property type="match status" value="1"/>
</dbReference>
<organism evidence="4 5">
    <name type="scientific">Pseudomonas savastanoi pv. glycinea</name>
    <name type="common">Pseudomonas syringae pv. glycinea</name>
    <dbReference type="NCBI Taxonomy" id="318"/>
    <lineage>
        <taxon>Bacteria</taxon>
        <taxon>Pseudomonadati</taxon>
        <taxon>Pseudomonadota</taxon>
        <taxon>Gammaproteobacteria</taxon>
        <taxon>Pseudomonadales</taxon>
        <taxon>Pseudomonadaceae</taxon>
        <taxon>Pseudomonas</taxon>
    </lineage>
</organism>
<evidence type="ECO:0000313" key="4">
    <source>
        <dbReference type="EMBL" id="RMO42132.1"/>
    </source>
</evidence>